<dbReference type="GO" id="GO:0005634">
    <property type="term" value="C:nucleus"/>
    <property type="evidence" value="ECO:0007669"/>
    <property type="project" value="UniProtKB-SubCell"/>
</dbReference>
<keyword evidence="18 33" id="KW-0067">ATP-binding</keyword>
<dbReference type="GO" id="GO:0003678">
    <property type="term" value="F:DNA helicase activity"/>
    <property type="evidence" value="ECO:0007669"/>
    <property type="project" value="UniProtKB-EC"/>
</dbReference>
<keyword evidence="13" id="KW-0227">DNA damage</keyword>
<dbReference type="Pfam" id="PF26066">
    <property type="entry name" value="MCM9_N"/>
    <property type="match status" value="1"/>
</dbReference>
<dbReference type="Pfam" id="PF17207">
    <property type="entry name" value="MCM_OB"/>
    <property type="match status" value="1"/>
</dbReference>
<feature type="domain" description="CCHC-type" evidence="36">
    <location>
        <begin position="249"/>
        <end position="264"/>
    </location>
</feature>
<dbReference type="SMART" id="SM00343">
    <property type="entry name" value="ZnF_C2HC"/>
    <property type="match status" value="1"/>
</dbReference>
<accession>A0A5N6LE81</accession>
<keyword evidence="7" id="KW-0548">Nucleotidyltransferase</keyword>
<dbReference type="OrthoDB" id="271325at2759"/>
<dbReference type="InterPro" id="IPR041562">
    <property type="entry name" value="MCM_lid"/>
</dbReference>
<keyword evidence="16" id="KW-0347">Helicase</keyword>
<dbReference type="InterPro" id="IPR056924">
    <property type="entry name" value="SH3_Tf2-1"/>
</dbReference>
<evidence type="ECO:0000256" key="15">
    <source>
        <dbReference type="ARBA" id="ARBA00022801"/>
    </source>
</evidence>
<dbReference type="SMART" id="SM00382">
    <property type="entry name" value="AAA"/>
    <property type="match status" value="1"/>
</dbReference>
<dbReference type="PRINTS" id="PR01657">
    <property type="entry name" value="MCMFAMILY"/>
</dbReference>
<dbReference type="InterPro" id="IPR001878">
    <property type="entry name" value="Znf_CCHC"/>
</dbReference>
<evidence type="ECO:0000256" key="22">
    <source>
        <dbReference type="ARBA" id="ARBA00022932"/>
    </source>
</evidence>
<evidence type="ECO:0000256" key="16">
    <source>
        <dbReference type="ARBA" id="ARBA00022806"/>
    </source>
</evidence>
<dbReference type="EMBL" id="SZYD01001372">
    <property type="protein sequence ID" value="KAD0806410.1"/>
    <property type="molecule type" value="Genomic_DNA"/>
</dbReference>
<comment type="subcellular location">
    <subcellularLocation>
        <location evidence="1">Nucleus</location>
    </subcellularLocation>
</comment>
<organism evidence="38 39">
    <name type="scientific">Mikania micrantha</name>
    <name type="common">bitter vine</name>
    <dbReference type="NCBI Taxonomy" id="192012"/>
    <lineage>
        <taxon>Eukaryota</taxon>
        <taxon>Viridiplantae</taxon>
        <taxon>Streptophyta</taxon>
        <taxon>Embryophyta</taxon>
        <taxon>Tracheophyta</taxon>
        <taxon>Spermatophyta</taxon>
        <taxon>Magnoliopsida</taxon>
        <taxon>eudicotyledons</taxon>
        <taxon>Gunneridae</taxon>
        <taxon>Pentapetalae</taxon>
        <taxon>asterids</taxon>
        <taxon>campanulids</taxon>
        <taxon>Asterales</taxon>
        <taxon>Asteraceae</taxon>
        <taxon>Asteroideae</taxon>
        <taxon>Heliantheae alliance</taxon>
        <taxon>Eupatorieae</taxon>
        <taxon>Mikania</taxon>
    </lineage>
</organism>
<dbReference type="SUPFAM" id="SSF50630">
    <property type="entry name" value="Acid proteases"/>
    <property type="match status" value="1"/>
</dbReference>
<dbReference type="InterPro" id="IPR058768">
    <property type="entry name" value="MCM9_N"/>
</dbReference>
<evidence type="ECO:0000256" key="11">
    <source>
        <dbReference type="ARBA" id="ARBA00022750"/>
    </source>
</evidence>
<evidence type="ECO:0000313" key="38">
    <source>
        <dbReference type="EMBL" id="KAD0806410.1"/>
    </source>
</evidence>
<dbReference type="Pfam" id="PF24626">
    <property type="entry name" value="SH3_Tf2-1"/>
    <property type="match status" value="1"/>
</dbReference>
<evidence type="ECO:0000256" key="8">
    <source>
        <dbReference type="ARBA" id="ARBA00022722"/>
    </source>
</evidence>
<dbReference type="SUPFAM" id="SSF52540">
    <property type="entry name" value="P-loop containing nucleoside triphosphate hydrolases"/>
    <property type="match status" value="1"/>
</dbReference>
<dbReference type="Gene3D" id="3.30.70.270">
    <property type="match status" value="2"/>
</dbReference>
<dbReference type="SMART" id="SM00350">
    <property type="entry name" value="MCM"/>
    <property type="match status" value="1"/>
</dbReference>
<keyword evidence="17" id="KW-0862">Zinc</keyword>
<dbReference type="InterPro" id="IPR001584">
    <property type="entry name" value="Integrase_cat-core"/>
</dbReference>
<keyword evidence="26" id="KW-0539">Nucleus</keyword>
<dbReference type="SUPFAM" id="SSF50249">
    <property type="entry name" value="Nucleic acid-binding proteins"/>
    <property type="match status" value="1"/>
</dbReference>
<keyword evidence="22" id="KW-0239">DNA-directed DNA polymerase</keyword>
<evidence type="ECO:0000256" key="34">
    <source>
        <dbReference type="SAM" id="MobiDB-lite"/>
    </source>
</evidence>
<feature type="domain" description="MCM C-terminal AAA(+) ATPase" evidence="35">
    <location>
        <begin position="1999"/>
        <end position="2202"/>
    </location>
</feature>
<dbReference type="InterPro" id="IPR001208">
    <property type="entry name" value="MCM_dom"/>
</dbReference>
<evidence type="ECO:0000313" key="39">
    <source>
        <dbReference type="Proteomes" id="UP000326396"/>
    </source>
</evidence>
<keyword evidence="20" id="KW-0229">DNA integration</keyword>
<dbReference type="GO" id="GO:0004519">
    <property type="term" value="F:endonuclease activity"/>
    <property type="evidence" value="ECO:0007669"/>
    <property type="project" value="UniProtKB-KW"/>
</dbReference>
<keyword evidence="24" id="KW-0233">DNA recombination</keyword>
<keyword evidence="11" id="KW-0064">Aspartyl protease</keyword>
<dbReference type="CDD" id="cd00303">
    <property type="entry name" value="retropepsin_like"/>
    <property type="match status" value="1"/>
</dbReference>
<dbReference type="CDD" id="cd01647">
    <property type="entry name" value="RT_LTR"/>
    <property type="match status" value="1"/>
</dbReference>
<evidence type="ECO:0000256" key="29">
    <source>
        <dbReference type="ARBA" id="ARBA00047995"/>
    </source>
</evidence>
<dbReference type="PROSITE" id="PS50994">
    <property type="entry name" value="INTEGRASE"/>
    <property type="match status" value="1"/>
</dbReference>
<evidence type="ECO:0000256" key="3">
    <source>
        <dbReference type="ARBA" id="ARBA00012493"/>
    </source>
</evidence>
<protein>
    <recommendedName>
        <fullName evidence="31">Probable DNA helicase MCM9</fullName>
        <ecNumber evidence="3">2.7.7.49</ecNumber>
        <ecNumber evidence="4">3.6.4.12</ecNumber>
    </recommendedName>
    <alternativeName>
        <fullName evidence="28">Minichromosome maintenance 9</fullName>
    </alternativeName>
</protein>
<dbReference type="GO" id="GO:0003677">
    <property type="term" value="F:DNA binding"/>
    <property type="evidence" value="ECO:0007669"/>
    <property type="project" value="UniProtKB-KW"/>
</dbReference>
<dbReference type="FunFam" id="3.40.50.300:FF:002270">
    <property type="entry name" value="Probable DNA helicase MCM9"/>
    <property type="match status" value="1"/>
</dbReference>
<comment type="caution">
    <text evidence="38">The sequence shown here is derived from an EMBL/GenBank/DDBJ whole genome shotgun (WGS) entry which is preliminary data.</text>
</comment>
<evidence type="ECO:0000256" key="27">
    <source>
        <dbReference type="ARBA" id="ARBA00023254"/>
    </source>
</evidence>
<evidence type="ECO:0000256" key="21">
    <source>
        <dbReference type="ARBA" id="ARBA00022918"/>
    </source>
</evidence>
<feature type="region of interest" description="Disordered" evidence="34">
    <location>
        <begin position="1633"/>
        <end position="1680"/>
    </location>
</feature>
<evidence type="ECO:0000256" key="7">
    <source>
        <dbReference type="ARBA" id="ARBA00022695"/>
    </source>
</evidence>
<evidence type="ECO:0000256" key="1">
    <source>
        <dbReference type="ARBA" id="ARBA00004123"/>
    </source>
</evidence>
<evidence type="ECO:0000256" key="19">
    <source>
        <dbReference type="ARBA" id="ARBA00022842"/>
    </source>
</evidence>
<evidence type="ECO:0000256" key="14">
    <source>
        <dbReference type="ARBA" id="ARBA00022771"/>
    </source>
</evidence>
<dbReference type="GO" id="GO:0004190">
    <property type="term" value="F:aspartic-type endopeptidase activity"/>
    <property type="evidence" value="ECO:0007669"/>
    <property type="project" value="UniProtKB-KW"/>
</dbReference>
<dbReference type="InterPro" id="IPR016197">
    <property type="entry name" value="Chromo-like_dom_sf"/>
</dbReference>
<dbReference type="Pfam" id="PF17917">
    <property type="entry name" value="RT_RNaseH"/>
    <property type="match status" value="1"/>
</dbReference>
<evidence type="ECO:0000256" key="25">
    <source>
        <dbReference type="ARBA" id="ARBA00023204"/>
    </source>
</evidence>
<dbReference type="InterPro" id="IPR036397">
    <property type="entry name" value="RNaseH_sf"/>
</dbReference>
<keyword evidence="21" id="KW-0695">RNA-directed DNA polymerase</keyword>
<dbReference type="GO" id="GO:0003887">
    <property type="term" value="F:DNA-directed DNA polymerase activity"/>
    <property type="evidence" value="ECO:0007669"/>
    <property type="project" value="UniProtKB-KW"/>
</dbReference>
<keyword evidence="19" id="KW-0460">Magnesium</keyword>
<dbReference type="InterPro" id="IPR041588">
    <property type="entry name" value="Integrase_H2C2"/>
</dbReference>
<dbReference type="Gene3D" id="3.30.420.10">
    <property type="entry name" value="Ribonuclease H-like superfamily/Ribonuclease H"/>
    <property type="match status" value="1"/>
</dbReference>
<evidence type="ECO:0000256" key="26">
    <source>
        <dbReference type="ARBA" id="ARBA00023242"/>
    </source>
</evidence>
<evidence type="ECO:0000256" key="20">
    <source>
        <dbReference type="ARBA" id="ARBA00022908"/>
    </source>
</evidence>
<dbReference type="Pfam" id="PF00493">
    <property type="entry name" value="MCM"/>
    <property type="match status" value="1"/>
</dbReference>
<dbReference type="Gene3D" id="2.40.50.140">
    <property type="entry name" value="Nucleic acid-binding proteins"/>
    <property type="match status" value="2"/>
</dbReference>
<evidence type="ECO:0000256" key="30">
    <source>
        <dbReference type="ARBA" id="ARBA00059876"/>
    </source>
</evidence>
<keyword evidence="8" id="KW-0540">Nuclease</keyword>
<dbReference type="InterPro" id="IPR043128">
    <property type="entry name" value="Rev_trsase/Diguanyl_cyclase"/>
</dbReference>
<gene>
    <name evidence="38" type="ORF">E3N88_43682</name>
</gene>
<comment type="function">
    <text evidence="30">Probable DNA helicase that may play a role in DNA repair during meiosis.</text>
</comment>
<dbReference type="Gene3D" id="2.20.28.10">
    <property type="match status" value="1"/>
</dbReference>
<dbReference type="Gene3D" id="3.10.10.10">
    <property type="entry name" value="HIV Type 1 Reverse Transcriptase, subunit A, domain 1"/>
    <property type="match status" value="1"/>
</dbReference>
<dbReference type="EC" id="2.7.7.49" evidence="3"/>
<evidence type="ECO:0000256" key="32">
    <source>
        <dbReference type="PROSITE-ProRule" id="PRU00047"/>
    </source>
</evidence>
<dbReference type="InterPro" id="IPR000477">
    <property type="entry name" value="RT_dom"/>
</dbReference>
<dbReference type="Pfam" id="PF17921">
    <property type="entry name" value="Integrase_H2C2"/>
    <property type="match status" value="1"/>
</dbReference>
<dbReference type="GO" id="GO:0006310">
    <property type="term" value="P:DNA recombination"/>
    <property type="evidence" value="ECO:0007669"/>
    <property type="project" value="UniProtKB-KW"/>
</dbReference>
<evidence type="ECO:0000259" key="36">
    <source>
        <dbReference type="PROSITE" id="PS50158"/>
    </source>
</evidence>
<dbReference type="InterPro" id="IPR021109">
    <property type="entry name" value="Peptidase_aspartic_dom_sf"/>
</dbReference>
<evidence type="ECO:0000259" key="35">
    <source>
        <dbReference type="PROSITE" id="PS50051"/>
    </source>
</evidence>
<dbReference type="InterPro" id="IPR041373">
    <property type="entry name" value="RT_RNaseH"/>
</dbReference>
<dbReference type="GO" id="GO:0003964">
    <property type="term" value="F:RNA-directed DNA polymerase activity"/>
    <property type="evidence" value="ECO:0007669"/>
    <property type="project" value="UniProtKB-KW"/>
</dbReference>
<dbReference type="InterPro" id="IPR033762">
    <property type="entry name" value="MCM_OB"/>
</dbReference>
<reference evidence="38 39" key="1">
    <citation type="submission" date="2019-05" db="EMBL/GenBank/DDBJ databases">
        <title>Mikania micrantha, genome provides insights into the molecular mechanism of rapid growth.</title>
        <authorList>
            <person name="Liu B."/>
        </authorList>
    </citation>
    <scope>NUCLEOTIDE SEQUENCE [LARGE SCALE GENOMIC DNA]</scope>
    <source>
        <strain evidence="38">NLD-2019</strain>
        <tissue evidence="38">Leaf</tissue>
    </source>
</reference>
<dbReference type="EC" id="3.6.4.12" evidence="4"/>
<evidence type="ECO:0000256" key="18">
    <source>
        <dbReference type="ARBA" id="ARBA00022840"/>
    </source>
</evidence>
<keyword evidence="5" id="KW-0645">Protease</keyword>
<dbReference type="SUPFAM" id="SSF56672">
    <property type="entry name" value="DNA/RNA polymerases"/>
    <property type="match status" value="1"/>
</dbReference>
<dbReference type="Gene3D" id="3.30.1640.10">
    <property type="entry name" value="mini-chromosome maintenance (MCM) complex, chain A, domain 1"/>
    <property type="match status" value="1"/>
</dbReference>
<dbReference type="GO" id="GO:0008270">
    <property type="term" value="F:zinc ion binding"/>
    <property type="evidence" value="ECO:0007669"/>
    <property type="project" value="UniProtKB-KW"/>
</dbReference>
<dbReference type="Gene3D" id="1.10.340.70">
    <property type="match status" value="1"/>
</dbReference>
<dbReference type="PANTHER" id="PTHR37984">
    <property type="entry name" value="PROTEIN CBG26694"/>
    <property type="match status" value="1"/>
</dbReference>
<dbReference type="PANTHER" id="PTHR37984:SF5">
    <property type="entry name" value="PROTEIN NYNRIN-LIKE"/>
    <property type="match status" value="1"/>
</dbReference>
<dbReference type="Gene3D" id="3.40.50.300">
    <property type="entry name" value="P-loop containing nucleotide triphosphate hydrolases"/>
    <property type="match status" value="1"/>
</dbReference>
<dbReference type="Gene3D" id="2.40.70.10">
    <property type="entry name" value="Acid Proteases"/>
    <property type="match status" value="1"/>
</dbReference>
<comment type="catalytic activity">
    <reaction evidence="29">
        <text>ATP + H2O = ADP + phosphate + H(+)</text>
        <dbReference type="Rhea" id="RHEA:13065"/>
        <dbReference type="ChEBI" id="CHEBI:15377"/>
        <dbReference type="ChEBI" id="CHEBI:15378"/>
        <dbReference type="ChEBI" id="CHEBI:30616"/>
        <dbReference type="ChEBI" id="CHEBI:43474"/>
        <dbReference type="ChEBI" id="CHEBI:456216"/>
        <dbReference type="EC" id="3.6.4.12"/>
    </reaction>
</comment>
<dbReference type="CDD" id="cd17760">
    <property type="entry name" value="MCM9"/>
    <property type="match status" value="1"/>
</dbReference>
<evidence type="ECO:0000259" key="37">
    <source>
        <dbReference type="PROSITE" id="PS50994"/>
    </source>
</evidence>
<dbReference type="InterPro" id="IPR043502">
    <property type="entry name" value="DNA/RNA_pol_sf"/>
</dbReference>
<sequence length="2349" mass="267626">MMQEIHLSELKSQQRLIPLQIRVLKKWKLPGDKEEICYLFVDKHGDGIEATVDVDPKNYFEPAIEVQSCYKVTKYVVVENRNDNPILKHEASIKIGKKKAYFGLFSAEHIPHCFFQLASHDDLNDRMRPPKQLTDYIGVVENNFEKVTTTAKTLRKVDLRDARGRREAWRYRSNHFNLGHPIWQKTAVKSGRWRRRWGRLKRGSSLTHLQSSTQVGELSIVLNVGKTTWVIVRYDLYLANQCSSPLNLCYNCYKPGHVRSECPELKGAGVGGGENRSFKGQGSGKKVEVPKPKGRAFQITAEEAKVTPDVVTGTFFINTLPAYILFDSGASRSFVSTNFIHHSSFVVEKLYVPLEIEIADSKCFLVCDVYRKCKLTIDGEDFDIDLIPMVLGEFDAVVGMDWLSAYGANIVCKHKIIQLMSPSGHEVCIRGEKRGGMILCSITEAMKYLNNGGRSFLAYVVDSEKGVKMIEDIPIVRDFSDVFPDELPGVPPERDVEFRIDLVPGAKPIAKAPYRLAPSELQEMMNQLQELLDRDYRELNKVTVKNRYPLPRIDDLFDQLQGASWFSKIDLRSGYHQLKVREEDIPKTAFRTRYGHYEFLVMSFGLTNAPAAFMDLMNRVCRPMLDRSVIVFIDDILIYSKNEADHACHLREVLETLRKEKLYAKFSKCDFWLREVQFLGHVVNANGIQVDPSKIQTVMKWSPPKTPTEVRSFLGLAGYYRRFIQDFAKIASSLTKLTKKDAKFVWGDEQEKAFQELKARLTQAPVLTLQDGPDDLVVYSDASYVGLGCVLMQRGKVIAYASRQLKVHEVNYPVHDLELATVVFALKIWRHYLYGVKCTIYTDHKSLKYFFTQKELNMRQRRWMELLKDYDCEILYHPGKANVVADALSRKEEPLPIRVKAMKIVVTSDLMNQIKAAQTEALKEENWKRDRIKGLAHQLDEDSRGVKTRWGRVWIPPTCPLKTTLLEESHKSRYSIHPGGTKMYRDLRVNYWWPGMKRDIVKYVEKCLTCAQVKAEHQKPYGKLQPLEIPMWKWEHITMDLITKLPKTRNGYDTIWVIVDRLSKSAHFIPIKETYSSKKMAEIYVKEVVSRHGVPVTIVSDRDTRFTSHFWKNFQEELGTRLLLSTTYHPQTDGQSERTIQTLEDMLRACIIDFGGSWDDYLPLAEFSYNNSYHSSLEMPPFEVLYGRKCRTPVCWGEVGPRELASKKVVKVTNERIDQIRAHLKAAQDRQKSYADKRRRPIEFQVGDFVLLKVSPWKGVLRFRKRGKLSPRFIGPFKIIARIGEVAYRLELPEELSGIHNTFHVSYLRKCLADESAYVPLENLVIDDKLNYIEKPVAILDRKVKQLRNKAINQVMVQWKNRRGSDATWESEDEIRKFYPFLFEVRETKEKNQENPKSDQIGIDSEGVSGTKRPGKEVVIEDSALDQGVYYDYMVLYNVYGSIGMVVFEWNGSRWCKTSKLGVQVVLEYHTPGDTPPSAQELKLSHRLKDATAHVIQSATEDTITIRDILNHLSTSEKFSHVRLASKRYKPTEHGSTPCARSATANYTRKLEKHYIMYCVNAIIVDETATTNVVFFNQVMTDMLHITCQDMVVLHGYNDPKVPPPQMISKVGIPMTFSLTVNPDRSIIINKATEAHESSSSTTHTSLPAPAEKVNLTPSTPNPKTPATKRGSNEPPVGGFVLSTVMGTGEPEKTLSDFLTEYYSDQLQSIILSSDHRLHYPLYVDFAEVMEHDALLAHKILFEPTEYLPVFDNAAKSAQETVYGQLRKIWSAHKSCKEVVDLPLTSLKEFVHVRIEIRGPMLDNPEFCPSIGRVRVKHRGILLTLKGTVIRSGAVKMIEGEREYECRKCKHRFKVHPELESRNSIPKPMFCPSQKPKYCESTSFQLLEGNKVCHDYQEIKIQESTQVLGVGAIPRSIPVILQDDLVDVVKAGDDVIITGVLTAKWSPDLKDVRCDLEPVLVANYVRRINEIKLDIEIPDEVVQQFKDFWSDFKDTPLKGRNAILRAICPQVYGLFTVKLAVALTLIGGVQHVDASGTKVRGESHLLLVGDPGTGKSQFLKFAAKLSKRSVITTGLGSTSAGLTVTAVKEGGEWMLEAGALVLADGGLCCIDEFDSMREHDRATIHEAMEQQTISVAKAGLVTTLSTRTIVFGATNPKGQYDPDQSLSVNTTLSGPLISRFDIVLVLLDTKNPDWDKVVSDHILDQAEPENDRFHEDISKKWPLSLLRRYIHFVRGYIRPTLTKEAENVISKYYQLQRRSATENAARTTVRMLESLIRLAQAHARLMYRDKVIELDAITAILCIESSMTTSAIVDSFGNALHSNFTDNPDQEYTMQKQQILAKLNSFDQL</sequence>
<keyword evidence="6" id="KW-0808">Transferase</keyword>
<dbReference type="Pfam" id="PF08284">
    <property type="entry name" value="RVP_2"/>
    <property type="match status" value="1"/>
</dbReference>
<dbReference type="InterPro" id="IPR001969">
    <property type="entry name" value="Aspartic_peptidase_AS"/>
</dbReference>
<evidence type="ECO:0000256" key="12">
    <source>
        <dbReference type="ARBA" id="ARBA00022759"/>
    </source>
</evidence>
<dbReference type="InterPro" id="IPR027417">
    <property type="entry name" value="P-loop_NTPase"/>
</dbReference>
<dbReference type="FunFam" id="3.30.420.10:FF:000032">
    <property type="entry name" value="Retrovirus-related Pol polyprotein from transposon 297-like Protein"/>
    <property type="match status" value="1"/>
</dbReference>
<keyword evidence="15" id="KW-0378">Hydrolase</keyword>
<dbReference type="InterPro" id="IPR003593">
    <property type="entry name" value="AAA+_ATPase"/>
</dbReference>
<evidence type="ECO:0000256" key="33">
    <source>
        <dbReference type="RuleBase" id="RU004070"/>
    </source>
</evidence>
<dbReference type="InterPro" id="IPR012337">
    <property type="entry name" value="RNaseH-like_sf"/>
</dbReference>
<dbReference type="GO" id="GO:0016887">
    <property type="term" value="F:ATP hydrolysis activity"/>
    <property type="evidence" value="ECO:0007669"/>
    <property type="project" value="RHEA"/>
</dbReference>
<dbReference type="InterPro" id="IPR031327">
    <property type="entry name" value="MCM"/>
</dbReference>
<keyword evidence="10 33" id="KW-0547">Nucleotide-binding</keyword>
<dbReference type="SUPFAM" id="SSF53098">
    <property type="entry name" value="Ribonuclease H-like"/>
    <property type="match status" value="1"/>
</dbReference>
<keyword evidence="39" id="KW-1185">Reference proteome</keyword>
<dbReference type="Proteomes" id="UP000326396">
    <property type="component" value="Unassembled WGS sequence"/>
</dbReference>
<dbReference type="FunFam" id="3.30.70.270:FF:000020">
    <property type="entry name" value="Transposon Tf2-6 polyprotein-like Protein"/>
    <property type="match status" value="1"/>
</dbReference>
<evidence type="ECO:0000256" key="2">
    <source>
        <dbReference type="ARBA" id="ARBA00008010"/>
    </source>
</evidence>
<evidence type="ECO:0000256" key="13">
    <source>
        <dbReference type="ARBA" id="ARBA00022763"/>
    </source>
</evidence>
<dbReference type="PROSITE" id="PS50051">
    <property type="entry name" value="MCM_2"/>
    <property type="match status" value="1"/>
</dbReference>
<feature type="region of interest" description="Disordered" evidence="34">
    <location>
        <begin position="1389"/>
        <end position="1413"/>
    </location>
</feature>
<dbReference type="GO" id="GO:0051321">
    <property type="term" value="P:meiotic cell cycle"/>
    <property type="evidence" value="ECO:0007669"/>
    <property type="project" value="UniProtKB-KW"/>
</dbReference>
<dbReference type="GO" id="GO:0006281">
    <property type="term" value="P:DNA repair"/>
    <property type="evidence" value="ECO:0007669"/>
    <property type="project" value="UniProtKB-KW"/>
</dbReference>
<keyword evidence="25" id="KW-0234">DNA repair</keyword>
<dbReference type="Pfam" id="PF00078">
    <property type="entry name" value="RVT_1"/>
    <property type="match status" value="1"/>
</dbReference>
<keyword evidence="27" id="KW-0469">Meiosis</keyword>
<evidence type="ECO:0000256" key="5">
    <source>
        <dbReference type="ARBA" id="ARBA00022670"/>
    </source>
</evidence>
<dbReference type="FunFam" id="3.10.10.10:FF:000007">
    <property type="entry name" value="Retrovirus-related Pol polyprotein from transposon 17.6-like Protein"/>
    <property type="match status" value="1"/>
</dbReference>
<dbReference type="CDD" id="cd09274">
    <property type="entry name" value="RNase_HI_RT_Ty3"/>
    <property type="match status" value="1"/>
</dbReference>
<evidence type="ECO:0000256" key="10">
    <source>
        <dbReference type="ARBA" id="ARBA00022741"/>
    </source>
</evidence>
<evidence type="ECO:0000256" key="6">
    <source>
        <dbReference type="ARBA" id="ARBA00022679"/>
    </source>
</evidence>
<dbReference type="PROSITE" id="PS00141">
    <property type="entry name" value="ASP_PROTEASE"/>
    <property type="match status" value="1"/>
</dbReference>
<dbReference type="GO" id="GO:0006508">
    <property type="term" value="P:proteolysis"/>
    <property type="evidence" value="ECO:0007669"/>
    <property type="project" value="UniProtKB-KW"/>
</dbReference>
<proteinExistence type="inferred from homology"/>
<dbReference type="GO" id="GO:0015074">
    <property type="term" value="P:DNA integration"/>
    <property type="evidence" value="ECO:0007669"/>
    <property type="project" value="UniProtKB-KW"/>
</dbReference>
<keyword evidence="23 33" id="KW-0238">DNA-binding</keyword>
<evidence type="ECO:0000256" key="28">
    <source>
        <dbReference type="ARBA" id="ARBA00042301"/>
    </source>
</evidence>
<comment type="similarity">
    <text evidence="2 33">Belongs to the MCM family.</text>
</comment>
<dbReference type="Pfam" id="PF17855">
    <property type="entry name" value="MCM_lid"/>
    <property type="match status" value="1"/>
</dbReference>
<keyword evidence="12" id="KW-0255">Endonuclease</keyword>
<dbReference type="SUPFAM" id="SSF54160">
    <property type="entry name" value="Chromo domain-like"/>
    <property type="match status" value="1"/>
</dbReference>
<dbReference type="InterPro" id="IPR050951">
    <property type="entry name" value="Retrovirus_Pol_polyprotein"/>
</dbReference>
<keyword evidence="9" id="KW-0479">Metal-binding</keyword>
<feature type="domain" description="Integrase catalytic" evidence="37">
    <location>
        <begin position="1026"/>
        <end position="1189"/>
    </location>
</feature>
<keyword evidence="14 32" id="KW-0863">Zinc-finger</keyword>
<name>A0A5N6LE81_9ASTR</name>
<evidence type="ECO:0000256" key="24">
    <source>
        <dbReference type="ARBA" id="ARBA00023172"/>
    </source>
</evidence>
<evidence type="ECO:0000256" key="9">
    <source>
        <dbReference type="ARBA" id="ARBA00022723"/>
    </source>
</evidence>
<evidence type="ECO:0000256" key="31">
    <source>
        <dbReference type="ARBA" id="ARBA00069557"/>
    </source>
</evidence>
<evidence type="ECO:0000256" key="4">
    <source>
        <dbReference type="ARBA" id="ARBA00012551"/>
    </source>
</evidence>
<evidence type="ECO:0000256" key="23">
    <source>
        <dbReference type="ARBA" id="ARBA00023125"/>
    </source>
</evidence>
<dbReference type="InterPro" id="IPR012340">
    <property type="entry name" value="NA-bd_OB-fold"/>
</dbReference>
<dbReference type="GO" id="GO:0005524">
    <property type="term" value="F:ATP binding"/>
    <property type="evidence" value="ECO:0007669"/>
    <property type="project" value="UniProtKB-KW"/>
</dbReference>
<evidence type="ECO:0000256" key="17">
    <source>
        <dbReference type="ARBA" id="ARBA00022833"/>
    </source>
</evidence>
<dbReference type="PROSITE" id="PS50158">
    <property type="entry name" value="ZF_CCHC"/>
    <property type="match status" value="1"/>
</dbReference>